<comment type="caution">
    <text evidence="2">The sequence shown here is derived from an EMBL/GenBank/DDBJ whole genome shotgun (WGS) entry which is preliminary data.</text>
</comment>
<keyword evidence="3" id="KW-1185">Reference proteome</keyword>
<dbReference type="Gene3D" id="3.30.420.210">
    <property type="entry name" value="SEP domain"/>
    <property type="match status" value="1"/>
</dbReference>
<feature type="compositionally biased region" description="Polar residues" evidence="1">
    <location>
        <begin position="1"/>
        <end position="22"/>
    </location>
</feature>
<evidence type="ECO:0000256" key="1">
    <source>
        <dbReference type="SAM" id="MobiDB-lite"/>
    </source>
</evidence>
<dbReference type="Proteomes" id="UP001202328">
    <property type="component" value="Unassembled WGS sequence"/>
</dbReference>
<sequence length="108" mass="11980">MDSVASATRDLSQLSVSKNPTPSRKFEPIDFSELQYGSVSFTTARTKWGIDGNKFTVDGGPERDADEPKNAKFLECIKNYEIPEEFAEDGVHTILIVRTCTALKKSCC</sequence>
<reference evidence="2" key="1">
    <citation type="submission" date="2022-04" db="EMBL/GenBank/DDBJ databases">
        <title>A functionally conserved STORR gene fusion in Papaver species that diverged 16.8 million years ago.</title>
        <authorList>
            <person name="Catania T."/>
        </authorList>
    </citation>
    <scope>NUCLEOTIDE SEQUENCE</scope>
    <source>
        <strain evidence="2">S-188037</strain>
    </source>
</reference>
<organism evidence="2 3">
    <name type="scientific">Papaver atlanticum</name>
    <dbReference type="NCBI Taxonomy" id="357466"/>
    <lineage>
        <taxon>Eukaryota</taxon>
        <taxon>Viridiplantae</taxon>
        <taxon>Streptophyta</taxon>
        <taxon>Embryophyta</taxon>
        <taxon>Tracheophyta</taxon>
        <taxon>Spermatophyta</taxon>
        <taxon>Magnoliopsida</taxon>
        <taxon>Ranunculales</taxon>
        <taxon>Papaveraceae</taxon>
        <taxon>Papaveroideae</taxon>
        <taxon>Papaver</taxon>
    </lineage>
</organism>
<feature type="region of interest" description="Disordered" evidence="1">
    <location>
        <begin position="1"/>
        <end position="25"/>
    </location>
</feature>
<dbReference type="AlphaFoldDB" id="A0AAD4XHT1"/>
<gene>
    <name evidence="2" type="ORF">MKW98_011804</name>
</gene>
<dbReference type="SUPFAM" id="SSF102848">
    <property type="entry name" value="NSFL1 (p97 ATPase) cofactor p47, SEP domain"/>
    <property type="match status" value="1"/>
</dbReference>
<dbReference type="EMBL" id="JAJJMB010009441">
    <property type="protein sequence ID" value="KAI3913743.1"/>
    <property type="molecule type" value="Genomic_DNA"/>
</dbReference>
<dbReference type="InterPro" id="IPR036241">
    <property type="entry name" value="NSFL1C_SEP_dom_sf"/>
</dbReference>
<evidence type="ECO:0000313" key="2">
    <source>
        <dbReference type="EMBL" id="KAI3913743.1"/>
    </source>
</evidence>
<evidence type="ECO:0000313" key="3">
    <source>
        <dbReference type="Proteomes" id="UP001202328"/>
    </source>
</evidence>
<proteinExistence type="predicted"/>
<name>A0AAD4XHT1_9MAGN</name>
<protein>
    <submittedName>
        <fullName evidence="2">Uncharacterized protein</fullName>
    </submittedName>
</protein>
<accession>A0AAD4XHT1</accession>